<keyword evidence="8" id="KW-1185">Reference proteome</keyword>
<dbReference type="InterPro" id="IPR045232">
    <property type="entry name" value="FAM234"/>
</dbReference>
<dbReference type="AlphaFoldDB" id="A0A0D2LVW9"/>
<dbReference type="Pfam" id="PF23722">
    <property type="entry name" value="Beta-sand_DEX1"/>
    <property type="match status" value="1"/>
</dbReference>
<dbReference type="GeneID" id="25731812"/>
<dbReference type="PANTHER" id="PTHR21419">
    <property type="match status" value="1"/>
</dbReference>
<dbReference type="InterPro" id="IPR056376">
    <property type="entry name" value="DEX1_C"/>
</dbReference>
<dbReference type="KEGG" id="mng:MNEG_14267"/>
<keyword evidence="2 5" id="KW-0812">Transmembrane</keyword>
<proteinExistence type="predicted"/>
<evidence type="ECO:0000256" key="2">
    <source>
        <dbReference type="ARBA" id="ARBA00022692"/>
    </source>
</evidence>
<evidence type="ECO:0000256" key="5">
    <source>
        <dbReference type="SAM" id="Phobius"/>
    </source>
</evidence>
<sequence>MSFDGYLYLIDGATGCAHTVDIGEASYAAVLVDDLGGDGMLDLVVATMNGNIYALGTAALYHPLKTWTSQVQATNGLVARSNYFGAFATLQSRVARDVAGQSLRVAVEILDRRAALAPDGRVANASRGGPYNLTVVLRGVGVADMNAGDAPIIGVADAFAAPGVHILELPCPKSRTTATVRVDLVDANGLHFQDEFALSFHVHFHKLLKYLVALPLLAMALVALAVAAPLAADYEGAGYVSLGAARA</sequence>
<feature type="transmembrane region" description="Helical" evidence="5">
    <location>
        <begin position="210"/>
        <end position="232"/>
    </location>
</feature>
<dbReference type="PANTHER" id="PTHR21419:SF23">
    <property type="entry name" value="PROTEIN DEFECTIVE IN EXINE FORMATION 1"/>
    <property type="match status" value="1"/>
</dbReference>
<evidence type="ECO:0000313" key="8">
    <source>
        <dbReference type="Proteomes" id="UP000054498"/>
    </source>
</evidence>
<accession>A0A0D2LVW9</accession>
<keyword evidence="3 5" id="KW-1133">Transmembrane helix</keyword>
<dbReference type="OrthoDB" id="200924at2759"/>
<keyword evidence="4 5" id="KW-0472">Membrane</keyword>
<evidence type="ECO:0000313" key="7">
    <source>
        <dbReference type="EMBL" id="KIY93696.1"/>
    </source>
</evidence>
<evidence type="ECO:0000256" key="1">
    <source>
        <dbReference type="ARBA" id="ARBA00004167"/>
    </source>
</evidence>
<protein>
    <recommendedName>
        <fullName evidence="6">DEX1 C-terminal domain-containing protein</fullName>
    </recommendedName>
</protein>
<dbReference type="GO" id="GO:0016020">
    <property type="term" value="C:membrane"/>
    <property type="evidence" value="ECO:0007669"/>
    <property type="project" value="UniProtKB-SubCell"/>
</dbReference>
<feature type="domain" description="DEX1 C-terminal" evidence="6">
    <location>
        <begin position="85"/>
        <end position="201"/>
    </location>
</feature>
<name>A0A0D2LVW9_9CHLO</name>
<evidence type="ECO:0000256" key="3">
    <source>
        <dbReference type="ARBA" id="ARBA00022989"/>
    </source>
</evidence>
<dbReference type="EMBL" id="KK104586">
    <property type="protein sequence ID" value="KIY93696.1"/>
    <property type="molecule type" value="Genomic_DNA"/>
</dbReference>
<evidence type="ECO:0000259" key="6">
    <source>
        <dbReference type="Pfam" id="PF23722"/>
    </source>
</evidence>
<gene>
    <name evidence="7" type="ORF">MNEG_14267</name>
</gene>
<organism evidence="7 8">
    <name type="scientific">Monoraphidium neglectum</name>
    <dbReference type="NCBI Taxonomy" id="145388"/>
    <lineage>
        <taxon>Eukaryota</taxon>
        <taxon>Viridiplantae</taxon>
        <taxon>Chlorophyta</taxon>
        <taxon>core chlorophytes</taxon>
        <taxon>Chlorophyceae</taxon>
        <taxon>CS clade</taxon>
        <taxon>Sphaeropleales</taxon>
        <taxon>Selenastraceae</taxon>
        <taxon>Monoraphidium</taxon>
    </lineage>
</organism>
<dbReference type="RefSeq" id="XP_013892716.1">
    <property type="nucleotide sequence ID" value="XM_014037262.1"/>
</dbReference>
<reference evidence="7 8" key="1">
    <citation type="journal article" date="2013" name="BMC Genomics">
        <title>Reconstruction of the lipid metabolism for the microalga Monoraphidium neglectum from its genome sequence reveals characteristics suitable for biofuel production.</title>
        <authorList>
            <person name="Bogen C."/>
            <person name="Al-Dilaimi A."/>
            <person name="Albersmeier A."/>
            <person name="Wichmann J."/>
            <person name="Grundmann M."/>
            <person name="Rupp O."/>
            <person name="Lauersen K.J."/>
            <person name="Blifernez-Klassen O."/>
            <person name="Kalinowski J."/>
            <person name="Goesmann A."/>
            <person name="Mussgnug J.H."/>
            <person name="Kruse O."/>
        </authorList>
    </citation>
    <scope>NUCLEOTIDE SEQUENCE [LARGE SCALE GENOMIC DNA]</scope>
    <source>
        <strain evidence="7 8">SAG 48.87</strain>
    </source>
</reference>
<evidence type="ECO:0000256" key="4">
    <source>
        <dbReference type="ARBA" id="ARBA00023136"/>
    </source>
</evidence>
<dbReference type="Proteomes" id="UP000054498">
    <property type="component" value="Unassembled WGS sequence"/>
</dbReference>
<dbReference type="STRING" id="145388.A0A0D2LVW9"/>
<comment type="subcellular location">
    <subcellularLocation>
        <location evidence="1">Membrane</location>
        <topology evidence="1">Single-pass membrane protein</topology>
    </subcellularLocation>
</comment>